<dbReference type="EMBL" id="JAFDVD010000012">
    <property type="protein sequence ID" value="MBM6400954.1"/>
    <property type="molecule type" value="Genomic_DNA"/>
</dbReference>
<feature type="domain" description="Putative Flp pilus-assembly TadG-like N-terminal" evidence="2">
    <location>
        <begin position="14"/>
        <end position="59"/>
    </location>
</feature>
<feature type="compositionally biased region" description="Polar residues" evidence="1">
    <location>
        <begin position="524"/>
        <end position="536"/>
    </location>
</feature>
<evidence type="ECO:0000313" key="3">
    <source>
        <dbReference type="EMBL" id="MBM6400954.1"/>
    </source>
</evidence>
<name>A0ABS2CM39_9MICO</name>
<sequence>MSRAASRRTRDEGGYVAVVSGLLLIVLLGFSAFAVDVGHWYLEGQRAQRAADAAALAGVTKLPGDRPAAFQTARDYATGNGYTNGGGTTVSSALAGGSTRLRVDVSTQVANIFGGFLGLPTTAVSRHAVAEFAAPVPLGSPCNRFGDDPENSTTYNSTSCNAAGNFFAMVGNYGTDKTQGDAFQNGTCTSGVDGCSGSTNTDYDENGYVYTVTLRQAVTDLTIEAFDPAQVVTGAKCDNPQLSGAAGLNTSKTLVTDPATRYQTGPGDWCPGDSAFPNSNTKNIGLLTTEFTIRSPGANPWEPTAWPVMTGTCAPKTFDGFNEDLSKVLDKTTSQYNARKDVALNFRRWVQLCKVPGLTPAGTYSIQVKTNGQGTDAQEGHNRFALRARGSGANDKDNIAVAGFTKMALFANTPNGTSTFYLARIPGNSDGQFFNVNLFDIGEGAGTGSYVRVVPPAENGSSAKFSGCTGKGKYNGALIDCKVTVNSGFDGKWQTITVPIPSTYSCTDSSPTGCWVRLEFNYGSGSSPTDTTSWSASLDGDPIRLVE</sequence>
<keyword evidence="4" id="KW-1185">Reference proteome</keyword>
<comment type="caution">
    <text evidence="3">The sequence shown here is derived from an EMBL/GenBank/DDBJ whole genome shotgun (WGS) entry which is preliminary data.</text>
</comment>
<feature type="region of interest" description="Disordered" evidence="1">
    <location>
        <begin position="524"/>
        <end position="547"/>
    </location>
</feature>
<reference evidence="3" key="1">
    <citation type="submission" date="2021-02" db="EMBL/GenBank/DDBJ databases">
        <title>Phycicoccus sp. MQZ13P-5T, whole genome shotgun sequence.</title>
        <authorList>
            <person name="Tuo L."/>
        </authorList>
    </citation>
    <scope>NUCLEOTIDE SEQUENCE</scope>
    <source>
        <strain evidence="3">MQZ13P-5</strain>
    </source>
</reference>
<accession>A0ABS2CM39</accession>
<protein>
    <recommendedName>
        <fullName evidence="2">Putative Flp pilus-assembly TadG-like N-terminal domain-containing protein</fullName>
    </recommendedName>
</protein>
<evidence type="ECO:0000313" key="4">
    <source>
        <dbReference type="Proteomes" id="UP001430172"/>
    </source>
</evidence>
<evidence type="ECO:0000259" key="2">
    <source>
        <dbReference type="Pfam" id="PF13400"/>
    </source>
</evidence>
<dbReference type="InterPro" id="IPR028087">
    <property type="entry name" value="Tad_N"/>
</dbReference>
<dbReference type="RefSeq" id="WP_204131423.1">
    <property type="nucleotide sequence ID" value="NZ_JAFDVD010000012.1"/>
</dbReference>
<proteinExistence type="predicted"/>
<evidence type="ECO:0000256" key="1">
    <source>
        <dbReference type="SAM" id="MobiDB-lite"/>
    </source>
</evidence>
<dbReference type="Pfam" id="PF13400">
    <property type="entry name" value="Tad"/>
    <property type="match status" value="1"/>
</dbReference>
<gene>
    <name evidence="3" type="ORF">JQN70_11195</name>
</gene>
<organism evidence="3 4">
    <name type="scientific">Phycicoccus sonneratiae</name>
    <dbReference type="NCBI Taxonomy" id="2807628"/>
    <lineage>
        <taxon>Bacteria</taxon>
        <taxon>Bacillati</taxon>
        <taxon>Actinomycetota</taxon>
        <taxon>Actinomycetes</taxon>
        <taxon>Micrococcales</taxon>
        <taxon>Intrasporangiaceae</taxon>
        <taxon>Phycicoccus</taxon>
    </lineage>
</organism>
<dbReference type="Proteomes" id="UP001430172">
    <property type="component" value="Unassembled WGS sequence"/>
</dbReference>